<accession>G7E4L2</accession>
<keyword evidence="4 8" id="KW-1133">Transmembrane helix</keyword>
<organism evidence="9 10">
    <name type="scientific">Mixia osmundae (strain CBS 9802 / IAM 14324 / JCM 22182 / KY 12970)</name>
    <dbReference type="NCBI Taxonomy" id="764103"/>
    <lineage>
        <taxon>Eukaryota</taxon>
        <taxon>Fungi</taxon>
        <taxon>Dikarya</taxon>
        <taxon>Basidiomycota</taxon>
        <taxon>Pucciniomycotina</taxon>
        <taxon>Mixiomycetes</taxon>
        <taxon>Mixiales</taxon>
        <taxon>Mixiaceae</taxon>
        <taxon>Mixia</taxon>
    </lineage>
</organism>
<evidence type="ECO:0000256" key="8">
    <source>
        <dbReference type="SAM" id="Phobius"/>
    </source>
</evidence>
<reference evidence="9 10" key="2">
    <citation type="journal article" date="2012" name="Open Biol.">
        <title>Characteristics of nucleosomes and linker DNA regions on the genome of the basidiomycete Mixia osmundae revealed by mono- and dinucleosome mapping.</title>
        <authorList>
            <person name="Nishida H."/>
            <person name="Kondo S."/>
            <person name="Matsumoto T."/>
            <person name="Suzuki Y."/>
            <person name="Yoshikawa H."/>
            <person name="Taylor T.D."/>
            <person name="Sugiyama J."/>
        </authorList>
    </citation>
    <scope>NUCLEOTIDE SEQUENCE [LARGE SCALE GENOMIC DNA]</scope>
    <source>
        <strain evidence="10">CBS 9802 / IAM 14324 / JCM 22182 / KY 12970</strain>
    </source>
</reference>
<evidence type="ECO:0000313" key="9">
    <source>
        <dbReference type="EMBL" id="GAA97772.1"/>
    </source>
</evidence>
<dbReference type="STRING" id="764103.G7E4L2"/>
<evidence type="ECO:0000256" key="7">
    <source>
        <dbReference type="SAM" id="MobiDB-lite"/>
    </source>
</evidence>
<evidence type="ECO:0000313" key="10">
    <source>
        <dbReference type="Proteomes" id="UP000009131"/>
    </source>
</evidence>
<dbReference type="OMA" id="VFRSTHR"/>
<evidence type="ECO:0000256" key="1">
    <source>
        <dbReference type="ARBA" id="ARBA00004477"/>
    </source>
</evidence>
<comment type="subcellular location">
    <subcellularLocation>
        <location evidence="1">Endoplasmic reticulum membrane</location>
        <topology evidence="1">Multi-pass membrane protein</topology>
    </subcellularLocation>
</comment>
<dbReference type="CDD" id="cd23995">
    <property type="entry name" value="Seipin_BSCL2_like"/>
    <property type="match status" value="1"/>
</dbReference>
<evidence type="ECO:0000256" key="5">
    <source>
        <dbReference type="ARBA" id="ARBA00023098"/>
    </source>
</evidence>
<sequence length="554" mass="60194">MANGPPRLAAATTRGRVVVEPVEARRMAGTIHTIGASLDAILNPLAATVNDTLQTTSNFLTSPKTHRAIVRSIIFSGVIIFSICAAVIGYLSFYWLYIPELGLSQPAWLQYGQGRPPFAIVPLKGAGELASDQPYDITLDLLVPASERNIELGNFMVTVELKSADNTTILRASRPASLAYESALVRSLHALTNYKTLLSFSRSQIQYINVRLVDSAILQHSGRKKIANAIVEVGRWDSHQLLLGAPSATPVNPNMLGSQDQAVASVLSALLAAQSRGSTINAGELQVYESTLRFDAHFEGLRYIMYNYPKASFIVFTSIFTFWEIFAALSAWAVIAYRRGTITPFDAPSYSRVSGSSTGYDDGKPGPGMTSSGMRRIKRDRERAQTETRRRFDEIDREEALEREKIQDAYERRRSNRERMDPEPAGPAQGSSRDLGIVAEASDEDAVKSEESWEGMEAASGDEETETEARIGQRIKREADTESEGTVGGSASSRAQSRRSLGSSRATSRTVTSASAPSVVSAGEERSSASEEGQSGDNLAGDTTSEQVTEDDDV</sequence>
<feature type="compositionally biased region" description="Low complexity" evidence="7">
    <location>
        <begin position="489"/>
        <end position="522"/>
    </location>
</feature>
<dbReference type="RefSeq" id="XP_014570506.1">
    <property type="nucleotide sequence ID" value="XM_014715020.1"/>
</dbReference>
<feature type="transmembrane region" description="Helical" evidence="8">
    <location>
        <begin position="73"/>
        <end position="97"/>
    </location>
</feature>
<dbReference type="eggNOG" id="KOG4200">
    <property type="taxonomic scope" value="Eukaryota"/>
</dbReference>
<dbReference type="Proteomes" id="UP000009131">
    <property type="component" value="Unassembled WGS sequence"/>
</dbReference>
<dbReference type="Pfam" id="PF06775">
    <property type="entry name" value="Seipin"/>
    <property type="match status" value="1"/>
</dbReference>
<reference evidence="9 10" key="1">
    <citation type="journal article" date="2011" name="J. Gen. Appl. Microbiol.">
        <title>Draft genome sequencing of the enigmatic basidiomycete Mixia osmundae.</title>
        <authorList>
            <person name="Nishida H."/>
            <person name="Nagatsuka Y."/>
            <person name="Sugiyama J."/>
        </authorList>
    </citation>
    <scope>NUCLEOTIDE SEQUENCE [LARGE SCALE GENOMIC DNA]</scope>
    <source>
        <strain evidence="10">CBS 9802 / IAM 14324 / JCM 22182 / KY 12970</strain>
    </source>
</reference>
<evidence type="ECO:0000256" key="6">
    <source>
        <dbReference type="ARBA" id="ARBA00023136"/>
    </source>
</evidence>
<proteinExistence type="predicted"/>
<dbReference type="GO" id="GO:0006629">
    <property type="term" value="P:lipid metabolic process"/>
    <property type="evidence" value="ECO:0007669"/>
    <property type="project" value="UniProtKB-KW"/>
</dbReference>
<keyword evidence="3" id="KW-0256">Endoplasmic reticulum</keyword>
<dbReference type="HOGENOM" id="CLU_491822_0_0_1"/>
<dbReference type="GO" id="GO:0140042">
    <property type="term" value="P:lipid droplet formation"/>
    <property type="evidence" value="ECO:0007669"/>
    <property type="project" value="UniProtKB-ARBA"/>
</dbReference>
<dbReference type="GO" id="GO:0005789">
    <property type="term" value="C:endoplasmic reticulum membrane"/>
    <property type="evidence" value="ECO:0007669"/>
    <property type="project" value="UniProtKB-SubCell"/>
</dbReference>
<keyword evidence="2 8" id="KW-0812">Transmembrane</keyword>
<feature type="region of interest" description="Disordered" evidence="7">
    <location>
        <begin position="406"/>
        <end position="554"/>
    </location>
</feature>
<name>G7E4L2_MIXOS</name>
<dbReference type="PANTHER" id="PTHR21212">
    <property type="entry name" value="BERNARDINELLI-SEIP CONGENITAL LIPODYSTROPHY 2 HOMOLOG BSCL2 PROTEIN"/>
    <property type="match status" value="1"/>
</dbReference>
<dbReference type="InterPro" id="IPR009617">
    <property type="entry name" value="Seipin"/>
</dbReference>
<keyword evidence="10" id="KW-1185">Reference proteome</keyword>
<evidence type="ECO:0000256" key="2">
    <source>
        <dbReference type="ARBA" id="ARBA00022692"/>
    </source>
</evidence>
<feature type="compositionally biased region" description="Basic and acidic residues" evidence="7">
    <location>
        <begin position="467"/>
        <end position="480"/>
    </location>
</feature>
<feature type="compositionally biased region" description="Basic and acidic residues" evidence="7">
    <location>
        <begin position="379"/>
        <end position="391"/>
    </location>
</feature>
<protein>
    <recommendedName>
        <fullName evidence="11">Seipin</fullName>
    </recommendedName>
</protein>
<evidence type="ECO:0000256" key="3">
    <source>
        <dbReference type="ARBA" id="ARBA00022824"/>
    </source>
</evidence>
<evidence type="ECO:0000256" key="4">
    <source>
        <dbReference type="ARBA" id="ARBA00022989"/>
    </source>
</evidence>
<dbReference type="AlphaFoldDB" id="G7E4L2"/>
<evidence type="ECO:0008006" key="11">
    <source>
        <dbReference type="Google" id="ProtNLM"/>
    </source>
</evidence>
<keyword evidence="6 8" id="KW-0472">Membrane</keyword>
<feature type="region of interest" description="Disordered" evidence="7">
    <location>
        <begin position="351"/>
        <end position="391"/>
    </location>
</feature>
<dbReference type="OrthoDB" id="3990054at2759"/>
<dbReference type="InParanoid" id="G7E4L2"/>
<feature type="compositionally biased region" description="Basic and acidic residues" evidence="7">
    <location>
        <begin position="406"/>
        <end position="422"/>
    </location>
</feature>
<feature type="transmembrane region" description="Helical" evidence="8">
    <location>
        <begin position="313"/>
        <end position="335"/>
    </location>
</feature>
<gene>
    <name evidence="9" type="primary">Mo04451</name>
    <name evidence="9" type="ORF">E5Q_04451</name>
</gene>
<dbReference type="EMBL" id="BABT02000139">
    <property type="protein sequence ID" value="GAA97772.1"/>
    <property type="molecule type" value="Genomic_DNA"/>
</dbReference>
<dbReference type="PANTHER" id="PTHR21212:SF0">
    <property type="entry name" value="SEIPIN"/>
    <property type="match status" value="1"/>
</dbReference>
<comment type="caution">
    <text evidence="9">The sequence shown here is derived from an EMBL/GenBank/DDBJ whole genome shotgun (WGS) entry which is preliminary data.</text>
</comment>
<keyword evidence="5" id="KW-0443">Lipid metabolism</keyword>